<accession>A0A3N4K6U4</accession>
<sequence>MPLNKRSAGSTPLSTKRPRLPVPPEEHDDSQTDGSDIPFRALTALSTSTRSSQSTSTRSSQSTTAPIARKGLLRSTDTSTGRSSPRRVEFHLPDGNTGSVEVQEVEETADTSHSEYDDSPENAQESSEENLDDVEEESQASTQQRSQSTGKRPRTVQPTTARALGNARRRPTGAVAEVIASSDVSVDVVQRGARPGAKVVRRAAPTLAARQNASQWAPTASHRPTPVPSQEASQGAFPASQGAFPASQRAPPTSSQSMPSSVPVYSRDIDYSSSTRHIDLSSMRSRYSDSSPIYRPYRCSPPLEGVGESSMSSPRIPSSPQ</sequence>
<evidence type="ECO:0000313" key="3">
    <source>
        <dbReference type="Proteomes" id="UP000277580"/>
    </source>
</evidence>
<feature type="region of interest" description="Disordered" evidence="1">
    <location>
        <begin position="1"/>
        <end position="173"/>
    </location>
</feature>
<dbReference type="AlphaFoldDB" id="A0A3N4K6U4"/>
<evidence type="ECO:0000313" key="2">
    <source>
        <dbReference type="EMBL" id="RPB06280.1"/>
    </source>
</evidence>
<protein>
    <submittedName>
        <fullName evidence="2">Uncharacterized protein</fullName>
    </submittedName>
</protein>
<feature type="region of interest" description="Disordered" evidence="1">
    <location>
        <begin position="187"/>
        <end position="321"/>
    </location>
</feature>
<dbReference type="OrthoDB" id="10441922at2759"/>
<keyword evidence="3" id="KW-1185">Reference proteome</keyword>
<feature type="compositionally biased region" description="Polar residues" evidence="1">
    <location>
        <begin position="250"/>
        <end position="260"/>
    </location>
</feature>
<proteinExistence type="predicted"/>
<reference evidence="2 3" key="1">
    <citation type="journal article" date="2018" name="Nat. Ecol. Evol.">
        <title>Pezizomycetes genomes reveal the molecular basis of ectomycorrhizal truffle lifestyle.</title>
        <authorList>
            <person name="Murat C."/>
            <person name="Payen T."/>
            <person name="Noel B."/>
            <person name="Kuo A."/>
            <person name="Morin E."/>
            <person name="Chen J."/>
            <person name="Kohler A."/>
            <person name="Krizsan K."/>
            <person name="Balestrini R."/>
            <person name="Da Silva C."/>
            <person name="Montanini B."/>
            <person name="Hainaut M."/>
            <person name="Levati E."/>
            <person name="Barry K.W."/>
            <person name="Belfiori B."/>
            <person name="Cichocki N."/>
            <person name="Clum A."/>
            <person name="Dockter R.B."/>
            <person name="Fauchery L."/>
            <person name="Guy J."/>
            <person name="Iotti M."/>
            <person name="Le Tacon F."/>
            <person name="Lindquist E.A."/>
            <person name="Lipzen A."/>
            <person name="Malagnac F."/>
            <person name="Mello A."/>
            <person name="Molinier V."/>
            <person name="Miyauchi S."/>
            <person name="Poulain J."/>
            <person name="Riccioni C."/>
            <person name="Rubini A."/>
            <person name="Sitrit Y."/>
            <person name="Splivallo R."/>
            <person name="Traeger S."/>
            <person name="Wang M."/>
            <person name="Zifcakova L."/>
            <person name="Wipf D."/>
            <person name="Zambonelli A."/>
            <person name="Paolocci F."/>
            <person name="Nowrousian M."/>
            <person name="Ottonello S."/>
            <person name="Baldrian P."/>
            <person name="Spatafora J.W."/>
            <person name="Henrissat B."/>
            <person name="Nagy L.G."/>
            <person name="Aury J.M."/>
            <person name="Wincker P."/>
            <person name="Grigoriev I.V."/>
            <person name="Bonfante P."/>
            <person name="Martin F.M."/>
        </authorList>
    </citation>
    <scope>NUCLEOTIDE SEQUENCE [LARGE SCALE GENOMIC DNA]</scope>
    <source>
        <strain evidence="2 3">CCBAS932</strain>
    </source>
</reference>
<feature type="compositionally biased region" description="Low complexity" evidence="1">
    <location>
        <begin position="281"/>
        <end position="291"/>
    </location>
</feature>
<dbReference type="InParanoid" id="A0A3N4K6U4"/>
<gene>
    <name evidence="2" type="ORF">P167DRAFT_550617</name>
</gene>
<feature type="compositionally biased region" description="Low complexity" evidence="1">
    <location>
        <begin position="46"/>
        <end position="64"/>
    </location>
</feature>
<dbReference type="Proteomes" id="UP000277580">
    <property type="component" value="Unassembled WGS sequence"/>
</dbReference>
<organism evidence="2 3">
    <name type="scientific">Morchella conica CCBAS932</name>
    <dbReference type="NCBI Taxonomy" id="1392247"/>
    <lineage>
        <taxon>Eukaryota</taxon>
        <taxon>Fungi</taxon>
        <taxon>Dikarya</taxon>
        <taxon>Ascomycota</taxon>
        <taxon>Pezizomycotina</taxon>
        <taxon>Pezizomycetes</taxon>
        <taxon>Pezizales</taxon>
        <taxon>Morchellaceae</taxon>
        <taxon>Morchella</taxon>
    </lineage>
</organism>
<feature type="compositionally biased region" description="Low complexity" evidence="1">
    <location>
        <begin position="139"/>
        <end position="148"/>
    </location>
</feature>
<dbReference type="EMBL" id="ML119550">
    <property type="protein sequence ID" value="RPB06280.1"/>
    <property type="molecule type" value="Genomic_DNA"/>
</dbReference>
<feature type="compositionally biased region" description="Acidic residues" evidence="1">
    <location>
        <begin position="126"/>
        <end position="138"/>
    </location>
</feature>
<feature type="compositionally biased region" description="Polar residues" evidence="1">
    <location>
        <begin position="209"/>
        <end position="218"/>
    </location>
</feature>
<feature type="compositionally biased region" description="Low complexity" evidence="1">
    <location>
        <begin position="309"/>
        <end position="321"/>
    </location>
</feature>
<name>A0A3N4K6U4_9PEZI</name>
<evidence type="ECO:0000256" key="1">
    <source>
        <dbReference type="SAM" id="MobiDB-lite"/>
    </source>
</evidence>
<feature type="non-terminal residue" evidence="2">
    <location>
        <position position="321"/>
    </location>
</feature>